<proteinExistence type="predicted"/>
<dbReference type="OrthoDB" id="6556169at2"/>
<keyword evidence="2" id="KW-0472">Membrane</keyword>
<keyword evidence="1" id="KW-0175">Coiled coil</keyword>
<dbReference type="RefSeq" id="WP_107350857.1">
    <property type="nucleotide sequence ID" value="NZ_PYMH01000013.1"/>
</dbReference>
<accession>A0A2T3ITN5</accession>
<evidence type="ECO:0000313" key="4">
    <source>
        <dbReference type="Proteomes" id="UP000241222"/>
    </source>
</evidence>
<keyword evidence="2" id="KW-0812">Transmembrane</keyword>
<feature type="transmembrane region" description="Helical" evidence="2">
    <location>
        <begin position="158"/>
        <end position="182"/>
    </location>
</feature>
<evidence type="ECO:0000256" key="1">
    <source>
        <dbReference type="SAM" id="Coils"/>
    </source>
</evidence>
<gene>
    <name evidence="3" type="ORF">C9I99_21305</name>
</gene>
<protein>
    <submittedName>
        <fullName evidence="3">Uncharacterized protein</fullName>
    </submittedName>
</protein>
<dbReference type="AlphaFoldDB" id="A0A2T3ITN5"/>
<keyword evidence="4" id="KW-1185">Reference proteome</keyword>
<organism evidence="3 4">
    <name type="scientific">Photobacterium lutimaris</name>
    <dbReference type="NCBI Taxonomy" id="388278"/>
    <lineage>
        <taxon>Bacteria</taxon>
        <taxon>Pseudomonadati</taxon>
        <taxon>Pseudomonadota</taxon>
        <taxon>Gammaproteobacteria</taxon>
        <taxon>Vibrionales</taxon>
        <taxon>Vibrionaceae</taxon>
        <taxon>Photobacterium</taxon>
    </lineage>
</organism>
<reference evidence="3 4" key="1">
    <citation type="submission" date="2018-03" db="EMBL/GenBank/DDBJ databases">
        <title>Whole genome sequencing of Histamine producing bacteria.</title>
        <authorList>
            <person name="Butler K."/>
        </authorList>
    </citation>
    <scope>NUCLEOTIDE SEQUENCE [LARGE SCALE GENOMIC DNA]</scope>
    <source>
        <strain evidence="3 4">JCM 13586</strain>
    </source>
</reference>
<feature type="coiled-coil region" evidence="1">
    <location>
        <begin position="78"/>
        <end position="120"/>
    </location>
</feature>
<keyword evidence="2" id="KW-1133">Transmembrane helix</keyword>
<dbReference type="Proteomes" id="UP000241222">
    <property type="component" value="Unassembled WGS sequence"/>
</dbReference>
<sequence length="233" mass="26549">MTDKRWVFRELVKGDRHVEGLIAYALYKVEKDRLAERLRAEDKLEDEVEASLKDFHNQVLHSDRMQDSYLKEAVGIVYDSIQESIKNINADYARKESERKQEHDRAIQQLKAEKTKLINKRNEIPAEIAAGVEKALPKYVMKAAQAHNSHWFRRLCNWLVGGFAGYAAGLVIVSATVLFLFWSADKSDRDGLLATAYREVYEILIGHPPETETKVADVEHIEPGPKKTASVGD</sequence>
<name>A0A2T3ITN5_9GAMM</name>
<evidence type="ECO:0000256" key="2">
    <source>
        <dbReference type="SAM" id="Phobius"/>
    </source>
</evidence>
<comment type="caution">
    <text evidence="3">The sequence shown here is derived from an EMBL/GenBank/DDBJ whole genome shotgun (WGS) entry which is preliminary data.</text>
</comment>
<evidence type="ECO:0000313" key="3">
    <source>
        <dbReference type="EMBL" id="PSU31726.1"/>
    </source>
</evidence>
<dbReference type="EMBL" id="PYMH01000013">
    <property type="protein sequence ID" value="PSU31726.1"/>
    <property type="molecule type" value="Genomic_DNA"/>
</dbReference>